<dbReference type="InterPro" id="IPR055951">
    <property type="entry name" value="DUF7529"/>
</dbReference>
<protein>
    <submittedName>
        <fullName evidence="1">Uncharacterized protein</fullName>
    </submittedName>
</protein>
<dbReference type="RefSeq" id="WP_260592192.1">
    <property type="nucleotide sequence ID" value="NZ_CP104003.1"/>
</dbReference>
<sequence length="168" mass="18152">MDGNTTGDGGASPPDPERWAQVTTELEGIAEAYRSSGWDAVTAVPESVATRRPEADPEGRGGFDLLLRDDAFESLAEFVAGRSFDAYEVFRGDGEGATYLVVAVEADESARAVLYPAYFTDESVVDLHETADAGPLYTHLRSPESDERVTFTHEAPAPFFPEWGEGAE</sequence>
<proteinExistence type="predicted"/>
<keyword evidence="2" id="KW-1185">Reference proteome</keyword>
<reference evidence="1" key="1">
    <citation type="submission" date="2022-09" db="EMBL/GenBank/DDBJ databases">
        <title>Diverse halophilic archaea isolated from saline environments.</title>
        <authorList>
            <person name="Cui H.-L."/>
        </authorList>
    </citation>
    <scope>NUCLEOTIDE SEQUENCE</scope>
    <source>
        <strain evidence="1">ZS-35-S2</strain>
    </source>
</reference>
<name>A0A9E7R0B2_9EURY</name>
<dbReference type="AlphaFoldDB" id="A0A9E7R0B2"/>
<gene>
    <name evidence="1" type="ORF">N0B31_13725</name>
</gene>
<evidence type="ECO:0000313" key="2">
    <source>
        <dbReference type="Proteomes" id="UP001057580"/>
    </source>
</evidence>
<accession>A0A9E7R0B2</accession>
<dbReference type="GeneID" id="74943501"/>
<evidence type="ECO:0000313" key="1">
    <source>
        <dbReference type="EMBL" id="UWM53197.1"/>
    </source>
</evidence>
<dbReference type="EMBL" id="CP104003">
    <property type="protein sequence ID" value="UWM53197.1"/>
    <property type="molecule type" value="Genomic_DNA"/>
</dbReference>
<organism evidence="1 2">
    <name type="scientific">Salinirubellus salinus</name>
    <dbReference type="NCBI Taxonomy" id="1364945"/>
    <lineage>
        <taxon>Archaea</taxon>
        <taxon>Methanobacteriati</taxon>
        <taxon>Methanobacteriota</taxon>
        <taxon>Stenosarchaea group</taxon>
        <taxon>Halobacteria</taxon>
        <taxon>Halobacteriales</taxon>
        <taxon>Natronomonadaceae</taxon>
        <taxon>Salinirubellus</taxon>
    </lineage>
</organism>
<dbReference type="Proteomes" id="UP001057580">
    <property type="component" value="Chromosome"/>
</dbReference>
<dbReference type="Pfam" id="PF24373">
    <property type="entry name" value="DUF7529"/>
    <property type="match status" value="1"/>
</dbReference>
<dbReference type="KEGG" id="ssai:N0B31_13725"/>